<keyword evidence="3" id="KW-1185">Reference proteome</keyword>
<evidence type="ECO:0000313" key="3">
    <source>
        <dbReference type="Proteomes" id="UP000836841"/>
    </source>
</evidence>
<dbReference type="InterPro" id="IPR016135">
    <property type="entry name" value="UBQ-conjugating_enzyme/RWD"/>
</dbReference>
<dbReference type="SUPFAM" id="SSF54495">
    <property type="entry name" value="UBC-like"/>
    <property type="match status" value="1"/>
</dbReference>
<gene>
    <name evidence="2" type="ORF">TAV2_LOCUS9502</name>
</gene>
<dbReference type="PROSITE" id="PS50127">
    <property type="entry name" value="UBC_2"/>
    <property type="match status" value="1"/>
</dbReference>
<dbReference type="SMART" id="SM00212">
    <property type="entry name" value="UBCc"/>
    <property type="match status" value="1"/>
</dbReference>
<protein>
    <recommendedName>
        <fullName evidence="1">UBC core domain-containing protein</fullName>
    </recommendedName>
</protein>
<accession>A0AAU9RYK4</accession>
<evidence type="ECO:0000313" key="2">
    <source>
        <dbReference type="EMBL" id="CAH2051692.1"/>
    </source>
</evidence>
<feature type="domain" description="UBC core" evidence="1">
    <location>
        <begin position="7"/>
        <end position="138"/>
    </location>
</feature>
<dbReference type="EMBL" id="OU466859">
    <property type="protein sequence ID" value="CAH2051692.1"/>
    <property type="molecule type" value="Genomic_DNA"/>
</dbReference>
<evidence type="ECO:0000259" key="1">
    <source>
        <dbReference type="PROSITE" id="PS50127"/>
    </source>
</evidence>
<dbReference type="Proteomes" id="UP000836841">
    <property type="component" value="Chromosome 3"/>
</dbReference>
<sequence length="138" mass="15843">MPGARYSKEFTIKKQPRIPKETSLYTFKFIECRASPVDDNLFEWEAAIKGPKYSPYGAGTFRVSMHFPPRFPMIAPTIFYPNVSDNGDVYLYMLGNGWAPGFTIPDILMTLWGMLFTPRLDLPDNVNEDTLEYVSNKE</sequence>
<feature type="non-terminal residue" evidence="2">
    <location>
        <position position="138"/>
    </location>
</feature>
<organism evidence="2 3">
    <name type="scientific">Thlaspi arvense</name>
    <name type="common">Field penny-cress</name>
    <dbReference type="NCBI Taxonomy" id="13288"/>
    <lineage>
        <taxon>Eukaryota</taxon>
        <taxon>Viridiplantae</taxon>
        <taxon>Streptophyta</taxon>
        <taxon>Embryophyta</taxon>
        <taxon>Tracheophyta</taxon>
        <taxon>Spermatophyta</taxon>
        <taxon>Magnoliopsida</taxon>
        <taxon>eudicotyledons</taxon>
        <taxon>Gunneridae</taxon>
        <taxon>Pentapetalae</taxon>
        <taxon>rosids</taxon>
        <taxon>malvids</taxon>
        <taxon>Brassicales</taxon>
        <taxon>Brassicaceae</taxon>
        <taxon>Thlaspideae</taxon>
        <taxon>Thlaspi</taxon>
    </lineage>
</organism>
<dbReference type="CDD" id="cd00195">
    <property type="entry name" value="UBCc_UEV"/>
    <property type="match status" value="1"/>
</dbReference>
<reference evidence="2 3" key="1">
    <citation type="submission" date="2022-03" db="EMBL/GenBank/DDBJ databases">
        <authorList>
            <person name="Nunn A."/>
            <person name="Chopra R."/>
            <person name="Nunn A."/>
            <person name="Contreras Garrido A."/>
        </authorList>
    </citation>
    <scope>NUCLEOTIDE SEQUENCE [LARGE SCALE GENOMIC DNA]</scope>
</reference>
<dbReference type="InterPro" id="IPR050113">
    <property type="entry name" value="Ub_conjugating_enzyme"/>
</dbReference>
<dbReference type="PANTHER" id="PTHR24067">
    <property type="entry name" value="UBIQUITIN-CONJUGATING ENZYME E2"/>
    <property type="match status" value="1"/>
</dbReference>
<dbReference type="Gene3D" id="3.10.110.10">
    <property type="entry name" value="Ubiquitin Conjugating Enzyme"/>
    <property type="match status" value="1"/>
</dbReference>
<dbReference type="AlphaFoldDB" id="A0AAU9RYK4"/>
<name>A0AAU9RYK4_THLAR</name>
<proteinExistence type="predicted"/>
<dbReference type="InterPro" id="IPR000608">
    <property type="entry name" value="UBC"/>
</dbReference>
<dbReference type="Pfam" id="PF00179">
    <property type="entry name" value="UQ_con"/>
    <property type="match status" value="1"/>
</dbReference>